<feature type="domain" description="CRISPR-associated protein CXXC-CXXC" evidence="1">
    <location>
        <begin position="222"/>
        <end position="282"/>
    </location>
</feature>
<dbReference type="InterPro" id="IPR019121">
    <property type="entry name" value="CRISPR-assoc_CXXC-CXXC_dom"/>
</dbReference>
<dbReference type="CDD" id="cd09754">
    <property type="entry name" value="Cas8a1_I-A"/>
    <property type="match status" value="1"/>
</dbReference>
<dbReference type="Proteomes" id="UP000298381">
    <property type="component" value="Unassembled WGS sequence"/>
</dbReference>
<dbReference type="AlphaFoldDB" id="A0A4Z0D9K7"/>
<evidence type="ECO:0000259" key="1">
    <source>
        <dbReference type="Pfam" id="PF09706"/>
    </source>
</evidence>
<protein>
    <submittedName>
        <fullName evidence="2">Type I-B CRISPR-associated protein Cas8b1/Cst1</fullName>
    </submittedName>
</protein>
<sequence length="550" mass="64200">MEEKITLHLEDWLYNAGIVGIYNILTYSDDTIVKGKDSITFHKEALNDFEEKYFSYFIDKYEKLIPWGKIVDFENTIKYYKQNDLHNLDKENLAKLNDQIDYIKKTLKSNSFTKMYPLLESENDLTELEKRLTKINVKKISNENHQPVLDAFETIEIIINELKKLKAKKYLAARNTIYNYINRSWNGVAFLNRNDKELDPYISYKNHFIDPIFDYLEKDKTKYDYSCATCNSPISNLDNSMSFMNNIGFDTGRKTSHVWNFFFDLGICPICKLVYSCVPAGFIFTSNKGIFVNANNDIENLTSINRKIEEEILKNSSNSTYSAFIKSINEEMIKSTMYEISDIQVIRLENDKYKFSLLNSNILNLIHKNKEQLNYLFGKYYVENENRHYLQEEVTGALLDNQNLYLLIHKLLSYKLGKNNNTSYSSKDIANVLVINFNYLRGLSSMEEWKSEIVDKAESQGYYLRAEYEAKSNENKITGISYRLLNALKTNNKNSFMDTVLNCYLYVGKQVPKIITEILKDDEAFRTIGYAFVTGLISGNHNNKNDNNKN</sequence>
<accession>A0A4Z0D9K7</accession>
<dbReference type="RefSeq" id="WP_135269746.1">
    <property type="nucleotide sequence ID" value="NZ_SRIB01000001.1"/>
</dbReference>
<dbReference type="InterPro" id="IPR010180">
    <property type="entry name" value="CRISPR-assoc_prot_CXXC-CXXC"/>
</dbReference>
<name>A0A4Z0D9K7_9FIRM</name>
<keyword evidence="3" id="KW-1185">Reference proteome</keyword>
<dbReference type="EMBL" id="SRIB01000001">
    <property type="protein sequence ID" value="TFZ41591.1"/>
    <property type="molecule type" value="Genomic_DNA"/>
</dbReference>
<dbReference type="Pfam" id="PF09706">
    <property type="entry name" value="Cas_CXXC_CXXC"/>
    <property type="match status" value="1"/>
</dbReference>
<organism evidence="2 3">
    <name type="scientific">Soehngenia longivitae</name>
    <dbReference type="NCBI Taxonomy" id="2562294"/>
    <lineage>
        <taxon>Bacteria</taxon>
        <taxon>Bacillati</taxon>
        <taxon>Bacillota</taxon>
        <taxon>Tissierellia</taxon>
        <taxon>Tissierellales</taxon>
        <taxon>Tissierellaceae</taxon>
        <taxon>Soehngenia</taxon>
    </lineage>
</organism>
<reference evidence="2 3" key="1">
    <citation type="submission" date="2019-03" db="EMBL/GenBank/DDBJ databases">
        <title>Draft genome sequence data and analysis of a Fermenting Bacterium, Soehngenia longevitae strain 1933PT, isolated from petroleum reservoir in Azerbaijan.</title>
        <authorList>
            <person name="Grouzdev D.S."/>
            <person name="Bidzhieva S.K."/>
            <person name="Sokolova D.S."/>
            <person name="Tourova T.P."/>
            <person name="Poltaraus A.B."/>
            <person name="Nazina T.N."/>
        </authorList>
    </citation>
    <scope>NUCLEOTIDE SEQUENCE [LARGE SCALE GENOMIC DNA]</scope>
    <source>
        <strain evidence="2 3">1933P</strain>
    </source>
</reference>
<dbReference type="OrthoDB" id="5540852at2"/>
<evidence type="ECO:0000313" key="3">
    <source>
        <dbReference type="Proteomes" id="UP000298381"/>
    </source>
</evidence>
<evidence type="ECO:0000313" key="2">
    <source>
        <dbReference type="EMBL" id="TFZ41591.1"/>
    </source>
</evidence>
<proteinExistence type="predicted"/>
<comment type="caution">
    <text evidence="2">The sequence shown here is derived from an EMBL/GenBank/DDBJ whole genome shotgun (WGS) entry which is preliminary data.</text>
</comment>
<gene>
    <name evidence="2" type="primary">cas8a1</name>
    <name evidence="2" type="ORF">E4100_00135</name>
</gene>
<dbReference type="NCBIfam" id="TIGR01908">
    <property type="entry name" value="cas_CXXC_CXXC"/>
    <property type="match status" value="1"/>
</dbReference>